<dbReference type="Proteomes" id="UP000471298">
    <property type="component" value="Unassembled WGS sequence"/>
</dbReference>
<evidence type="ECO:0000313" key="11">
    <source>
        <dbReference type="Proteomes" id="UP000471298"/>
    </source>
</evidence>
<comment type="function">
    <text evidence="1">Part of the ABC transporter complex LptBFG involved in the translocation of lipopolysaccharide (LPS) from the inner membrane to the outer membrane.</text>
</comment>
<evidence type="ECO:0000256" key="5">
    <source>
        <dbReference type="ARBA" id="ARBA00022692"/>
    </source>
</evidence>
<feature type="transmembrane region" description="Helical" evidence="9">
    <location>
        <begin position="100"/>
        <end position="126"/>
    </location>
</feature>
<evidence type="ECO:0000256" key="9">
    <source>
        <dbReference type="SAM" id="Phobius"/>
    </source>
</evidence>
<accession>A0A6N7EYG9</accession>
<comment type="caution">
    <text evidence="10">The sequence shown here is derived from an EMBL/GenBank/DDBJ whole genome shotgun (WGS) entry which is preliminary data.</text>
</comment>
<dbReference type="InterPro" id="IPR030923">
    <property type="entry name" value="LptG"/>
</dbReference>
<keyword evidence="5 9" id="KW-0812">Transmembrane</keyword>
<dbReference type="InParanoid" id="A0A6N7EYG9"/>
<feature type="transmembrane region" description="Helical" evidence="9">
    <location>
        <begin position="54"/>
        <end position="79"/>
    </location>
</feature>
<comment type="subunit">
    <text evidence="8">Component of the lipopolysaccharide transport and assembly complex. The LptBFG transporter is composed of two ATP-binding proteins (LptB) and two transmembrane proteins (LptF and LptG).</text>
</comment>
<gene>
    <name evidence="10" type="primary">lptG</name>
    <name evidence="10" type="ORF">GCU85_07665</name>
</gene>
<protein>
    <submittedName>
        <fullName evidence="10">LPS export ABC transporter permease LptG</fullName>
    </submittedName>
</protein>
<sequence>MQKRLDRHIVITVCGSIFVVLLALLMIDLLATLIGEADNLGKNTYNFVTLMQYVFGLIPLKLIEFFPIALLIGALLGLGKMAAANELIVMQSSGVSRLRIGILGFSLAVILGALILLISEFLGVYLNDKVENIRANALGRVTNSLVNQRVWAQDNRSILRINGVNAQGEFVGIKIYTFDEAMQFDQVLAAERGRFNPGNWQLFNTTEKTFANNTMRVTHHETYDWQNRLDYDILTLLLSDPEALSLRDLSRYIQYQKANAIQPTNYLLIFWQRLLIPLTTGVMFLLALPFVFGSQRNSGQGRKLFIGILLGLAYFIAYSSIANIVLLTGLPVILGAISPILLFFLVSLVLLKLRH</sequence>
<evidence type="ECO:0000256" key="6">
    <source>
        <dbReference type="ARBA" id="ARBA00022989"/>
    </source>
</evidence>
<keyword evidence="11" id="KW-1185">Reference proteome</keyword>
<feature type="transmembrane region" description="Helical" evidence="9">
    <location>
        <begin position="274"/>
        <end position="292"/>
    </location>
</feature>
<keyword evidence="7 9" id="KW-0472">Membrane</keyword>
<evidence type="ECO:0000256" key="8">
    <source>
        <dbReference type="ARBA" id="ARBA00026081"/>
    </source>
</evidence>
<dbReference type="PANTHER" id="PTHR33529:SF2">
    <property type="entry name" value="LIPOPOLYSACCHARIDE EXPORT SYSTEM PERMEASE PROTEIN LPTG"/>
    <property type="match status" value="1"/>
</dbReference>
<evidence type="ECO:0000256" key="7">
    <source>
        <dbReference type="ARBA" id="ARBA00023136"/>
    </source>
</evidence>
<evidence type="ECO:0000256" key="3">
    <source>
        <dbReference type="ARBA" id="ARBA00007725"/>
    </source>
</evidence>
<name>A0A6N7EYG9_9GAMM</name>
<feature type="transmembrane region" description="Helical" evidence="9">
    <location>
        <begin position="304"/>
        <end position="326"/>
    </location>
</feature>
<dbReference type="FunCoup" id="A0A6N7EYG9">
    <property type="interactions" value="181"/>
</dbReference>
<evidence type="ECO:0000256" key="2">
    <source>
        <dbReference type="ARBA" id="ARBA00004651"/>
    </source>
</evidence>
<feature type="transmembrane region" description="Helical" evidence="9">
    <location>
        <begin position="9"/>
        <end position="34"/>
    </location>
</feature>
<evidence type="ECO:0000256" key="4">
    <source>
        <dbReference type="ARBA" id="ARBA00022475"/>
    </source>
</evidence>
<evidence type="ECO:0000313" key="10">
    <source>
        <dbReference type="EMBL" id="MPV86600.1"/>
    </source>
</evidence>
<keyword evidence="4" id="KW-1003">Cell membrane</keyword>
<dbReference type="PANTHER" id="PTHR33529">
    <property type="entry name" value="SLR0882 PROTEIN-RELATED"/>
    <property type="match status" value="1"/>
</dbReference>
<dbReference type="Pfam" id="PF03739">
    <property type="entry name" value="LptF_LptG"/>
    <property type="match status" value="1"/>
</dbReference>
<evidence type="ECO:0000256" key="1">
    <source>
        <dbReference type="ARBA" id="ARBA00002265"/>
    </source>
</evidence>
<reference evidence="10 11" key="1">
    <citation type="submission" date="2019-10" db="EMBL/GenBank/DDBJ databases">
        <title>Cardiobacteriales fam. a chemoheterotrophic member of the order Cardiobacteriales, and proposal of Cardiobacteriales fam. nov.</title>
        <authorList>
            <person name="Wang C."/>
        </authorList>
    </citation>
    <scope>NUCLEOTIDE SEQUENCE [LARGE SCALE GENOMIC DNA]</scope>
    <source>
        <strain evidence="10 11">ML27</strain>
    </source>
</reference>
<keyword evidence="6 9" id="KW-1133">Transmembrane helix</keyword>
<comment type="similarity">
    <text evidence="3">Belongs to the LptF/LptG family.</text>
</comment>
<dbReference type="EMBL" id="WHNW01000009">
    <property type="protein sequence ID" value="MPV86600.1"/>
    <property type="molecule type" value="Genomic_DNA"/>
</dbReference>
<dbReference type="GO" id="GO:0015920">
    <property type="term" value="P:lipopolysaccharide transport"/>
    <property type="evidence" value="ECO:0007669"/>
    <property type="project" value="TreeGrafter"/>
</dbReference>
<dbReference type="InterPro" id="IPR005495">
    <property type="entry name" value="LptG/LptF_permease"/>
</dbReference>
<feature type="transmembrane region" description="Helical" evidence="9">
    <location>
        <begin position="332"/>
        <end position="351"/>
    </location>
</feature>
<dbReference type="RefSeq" id="WP_152810597.1">
    <property type="nucleotide sequence ID" value="NZ_WHNW01000009.1"/>
</dbReference>
<dbReference type="NCBIfam" id="TIGR04408">
    <property type="entry name" value="LptG_lptG"/>
    <property type="match status" value="1"/>
</dbReference>
<proteinExistence type="inferred from homology"/>
<comment type="subcellular location">
    <subcellularLocation>
        <location evidence="2">Cell membrane</location>
        <topology evidence="2">Multi-pass membrane protein</topology>
    </subcellularLocation>
</comment>
<dbReference type="GO" id="GO:0055085">
    <property type="term" value="P:transmembrane transport"/>
    <property type="evidence" value="ECO:0007669"/>
    <property type="project" value="InterPro"/>
</dbReference>
<dbReference type="GO" id="GO:0043190">
    <property type="term" value="C:ATP-binding cassette (ABC) transporter complex"/>
    <property type="evidence" value="ECO:0007669"/>
    <property type="project" value="InterPro"/>
</dbReference>
<organism evidence="10 11">
    <name type="scientific">Ostreibacterium oceani</name>
    <dbReference type="NCBI Taxonomy" id="2654998"/>
    <lineage>
        <taxon>Bacteria</taxon>
        <taxon>Pseudomonadati</taxon>
        <taxon>Pseudomonadota</taxon>
        <taxon>Gammaproteobacteria</taxon>
        <taxon>Cardiobacteriales</taxon>
        <taxon>Ostreibacteriaceae</taxon>
        <taxon>Ostreibacterium</taxon>
    </lineage>
</organism>
<dbReference type="AlphaFoldDB" id="A0A6N7EYG9"/>